<dbReference type="InterPro" id="IPR042099">
    <property type="entry name" value="ANL_N_sf"/>
</dbReference>
<dbReference type="Gene3D" id="3.40.50.12780">
    <property type="entry name" value="N-terminal domain of ligase-like"/>
    <property type="match status" value="1"/>
</dbReference>
<evidence type="ECO:0000313" key="2">
    <source>
        <dbReference type="EMBL" id="TXC93008.1"/>
    </source>
</evidence>
<evidence type="ECO:0000259" key="1">
    <source>
        <dbReference type="Pfam" id="PF00501"/>
    </source>
</evidence>
<evidence type="ECO:0000313" key="3">
    <source>
        <dbReference type="Proteomes" id="UP000321363"/>
    </source>
</evidence>
<dbReference type="SUPFAM" id="SSF56801">
    <property type="entry name" value="Acetyl-CoA synthetase-like"/>
    <property type="match status" value="1"/>
</dbReference>
<dbReference type="InterPro" id="IPR000873">
    <property type="entry name" value="AMP-dep_synth/lig_dom"/>
</dbReference>
<reference evidence="2 3" key="1">
    <citation type="journal article" date="2005" name="Int. J. Syst. Evol. Microbiol.">
        <title>Bacillus litoralis sp. nov., isolated from a tidal flat of the Yellow Sea in Korea.</title>
        <authorList>
            <person name="Yoon J.H."/>
            <person name="Oh T.K."/>
        </authorList>
    </citation>
    <scope>NUCLEOTIDE SEQUENCE [LARGE SCALE GENOMIC DNA]</scope>
    <source>
        <strain evidence="2 3">SW-211</strain>
    </source>
</reference>
<dbReference type="Proteomes" id="UP000321363">
    <property type="component" value="Unassembled WGS sequence"/>
</dbReference>
<name>A0A5C6W979_9BACI</name>
<organism evidence="2 3">
    <name type="scientific">Metabacillus litoralis</name>
    <dbReference type="NCBI Taxonomy" id="152268"/>
    <lineage>
        <taxon>Bacteria</taxon>
        <taxon>Bacillati</taxon>
        <taxon>Bacillota</taxon>
        <taxon>Bacilli</taxon>
        <taxon>Bacillales</taxon>
        <taxon>Bacillaceae</taxon>
        <taxon>Metabacillus</taxon>
    </lineage>
</organism>
<dbReference type="OrthoDB" id="580775at2"/>
<dbReference type="AlphaFoldDB" id="A0A5C6W979"/>
<accession>A0A5C6W979</accession>
<sequence>MAEQELIMKLQEAIEHAKTSTFYHNHLLQKRIEKLEDFKEIPFLTKNDLRNHSPFGLLAAAKEEIVQYHESSGTTGNPISIWFSEGDLNRIVNRTNETAVLFSRYDTMIVRFPYAMSIIAHTMHETGKSNKTCIIPADSRTSITPMSRVIELLIKCETTILACMSLHAIMLAEVAVSQGLDPKVSFPNLRAICTAGEPITSFRRNLIEELWGVPVFDNYGMTETGTIMVDCEYHHLHPAHEDFYIEVLNEDLTTSTKPGEIGNLVITTLNKPATPMIRYLTGDTVRVSEDLCRCGKSIYEIHGRKELQWRVKNRQFDIWDLEEIISPLSSRKFWAARARDHVLYIVIERESTTDKVACEYLDFLQDQYGVEIKIYYIQKGALYDRQEPLSFGMKGKPNYMLTELELDYILNSLD</sequence>
<protein>
    <submittedName>
        <fullName evidence="2">Phenylacetate--CoA ligase</fullName>
    </submittedName>
</protein>
<keyword evidence="2" id="KW-0436">Ligase</keyword>
<gene>
    <name evidence="2" type="ORF">FS935_02100</name>
</gene>
<dbReference type="Pfam" id="PF00501">
    <property type="entry name" value="AMP-binding"/>
    <property type="match status" value="1"/>
</dbReference>
<feature type="domain" description="AMP-dependent synthetase/ligase" evidence="1">
    <location>
        <begin position="66"/>
        <end position="266"/>
    </location>
</feature>
<dbReference type="GO" id="GO:0016874">
    <property type="term" value="F:ligase activity"/>
    <property type="evidence" value="ECO:0007669"/>
    <property type="project" value="UniProtKB-KW"/>
</dbReference>
<comment type="caution">
    <text evidence="2">The sequence shown here is derived from an EMBL/GenBank/DDBJ whole genome shotgun (WGS) entry which is preliminary data.</text>
</comment>
<keyword evidence="3" id="KW-1185">Reference proteome</keyword>
<dbReference type="PANTHER" id="PTHR43845:SF1">
    <property type="entry name" value="BLR5969 PROTEIN"/>
    <property type="match status" value="1"/>
</dbReference>
<dbReference type="PANTHER" id="PTHR43845">
    <property type="entry name" value="BLR5969 PROTEIN"/>
    <property type="match status" value="1"/>
</dbReference>
<proteinExistence type="predicted"/>
<dbReference type="RefSeq" id="WP_146945869.1">
    <property type="nucleotide sequence ID" value="NZ_VOQF01000001.1"/>
</dbReference>
<dbReference type="EMBL" id="VOQF01000001">
    <property type="protein sequence ID" value="TXC93008.1"/>
    <property type="molecule type" value="Genomic_DNA"/>
</dbReference>